<feature type="transmembrane region" description="Helical" evidence="1">
    <location>
        <begin position="124"/>
        <end position="155"/>
    </location>
</feature>
<feature type="transmembrane region" description="Helical" evidence="1">
    <location>
        <begin position="339"/>
        <end position="357"/>
    </location>
</feature>
<dbReference type="Proteomes" id="UP000288547">
    <property type="component" value="Unassembled WGS sequence"/>
</dbReference>
<keyword evidence="1" id="KW-1133">Transmembrane helix</keyword>
<evidence type="ECO:0000313" key="2">
    <source>
        <dbReference type="EMBL" id="RWZ46603.1"/>
    </source>
</evidence>
<dbReference type="AlphaFoldDB" id="A0A3S4AEK1"/>
<feature type="transmembrane region" description="Helical" evidence="1">
    <location>
        <begin position="6"/>
        <end position="27"/>
    </location>
</feature>
<evidence type="ECO:0008006" key="4">
    <source>
        <dbReference type="Google" id="ProtNLM"/>
    </source>
</evidence>
<gene>
    <name evidence="2" type="ORF">ELQ90_14285</name>
</gene>
<accession>A0A3S4AEK1</accession>
<protein>
    <recommendedName>
        <fullName evidence="4">Oligosaccharide repeat unit polymerase</fullName>
    </recommendedName>
</protein>
<evidence type="ECO:0000256" key="1">
    <source>
        <dbReference type="SAM" id="Phobius"/>
    </source>
</evidence>
<comment type="caution">
    <text evidence="2">The sequence shown here is derived from an EMBL/GenBank/DDBJ whole genome shotgun (WGS) entry which is preliminary data.</text>
</comment>
<dbReference type="EMBL" id="RZNB01000006">
    <property type="protein sequence ID" value="RWZ46603.1"/>
    <property type="molecule type" value="Genomic_DNA"/>
</dbReference>
<name>A0A3S4AEK1_9MICO</name>
<sequence>MTGIGILTLGVWYGLVVAVASLGTSLGRRVRPSAHLNWSDQDQAREKALYLILTIFSVIGMATVLANAGGISGFLAALNATDANSLKEATGGAAGLTTLRYTTAIAAPLGIHRLLRNRRGFTLAALNAVLLFLNAAVASRLSLLMAVMVLLYLLVTRPVGFRIRKRWILPGAAAVFGLLTLLNYTRNARYYEAAGVSDPVSMSIVQALTYLGTPFQVALGTANAIHFRGATFSQPPDEWWTVLVPTFFRSEPRTGDATGTNRYSQFVDYNASLTTNSAFADTLATFGPWGLVASLVLIASAALLFGHFAQYGNGLALIPGVVLYGMAEYWRILLFSQGIFVYLVIATLIAACAVAAFRGTPNRLREPDLGGGKLMDAVSPRSLS</sequence>
<feature type="transmembrane region" description="Helical" evidence="1">
    <location>
        <begin position="286"/>
        <end position="308"/>
    </location>
</feature>
<dbReference type="RefSeq" id="WP_166409072.1">
    <property type="nucleotide sequence ID" value="NZ_RZNB01000006.1"/>
</dbReference>
<feature type="transmembrane region" description="Helical" evidence="1">
    <location>
        <begin position="167"/>
        <end position="185"/>
    </location>
</feature>
<evidence type="ECO:0000313" key="3">
    <source>
        <dbReference type="Proteomes" id="UP000288547"/>
    </source>
</evidence>
<feature type="transmembrane region" description="Helical" evidence="1">
    <location>
        <begin position="48"/>
        <end position="78"/>
    </location>
</feature>
<proteinExistence type="predicted"/>
<keyword evidence="1" id="KW-0472">Membrane</keyword>
<organism evidence="2 3">
    <name type="scientific">Labedella phragmitis</name>
    <dbReference type="NCBI Taxonomy" id="2498849"/>
    <lineage>
        <taxon>Bacteria</taxon>
        <taxon>Bacillati</taxon>
        <taxon>Actinomycetota</taxon>
        <taxon>Actinomycetes</taxon>
        <taxon>Micrococcales</taxon>
        <taxon>Microbacteriaceae</taxon>
        <taxon>Labedella</taxon>
    </lineage>
</organism>
<keyword evidence="3" id="KW-1185">Reference proteome</keyword>
<keyword evidence="1" id="KW-0812">Transmembrane</keyword>
<reference evidence="2 3" key="1">
    <citation type="submission" date="2018-12" db="EMBL/GenBank/DDBJ databases">
        <authorList>
            <person name="Li F."/>
        </authorList>
    </citation>
    <scope>NUCLEOTIDE SEQUENCE [LARGE SCALE GENOMIC DNA]</scope>
    <source>
        <strain evidence="2 3">11W25H-1</strain>
    </source>
</reference>